<name>A0A6J7LSU9_9ZZZZ</name>
<evidence type="ECO:0000313" key="6">
    <source>
        <dbReference type="EMBL" id="CAB4926441.1"/>
    </source>
</evidence>
<dbReference type="SUPFAM" id="SSF51445">
    <property type="entry name" value="(Trans)glycosidases"/>
    <property type="match status" value="1"/>
</dbReference>
<dbReference type="EMBL" id="CAFBMT010000005">
    <property type="protein sequence ID" value="CAB4926441.1"/>
    <property type="molecule type" value="Genomic_DNA"/>
</dbReference>
<dbReference type="EMBL" id="CAESGF010000005">
    <property type="protein sequence ID" value="CAB4363317.1"/>
    <property type="molecule type" value="Genomic_DNA"/>
</dbReference>
<dbReference type="EMBL" id="CAFAAV010000066">
    <property type="protein sequence ID" value="CAB4815967.1"/>
    <property type="molecule type" value="Genomic_DNA"/>
</dbReference>
<evidence type="ECO:0000259" key="1">
    <source>
        <dbReference type="SMART" id="SM00642"/>
    </source>
</evidence>
<dbReference type="EMBL" id="CAFBIY010000045">
    <property type="protein sequence ID" value="CAB4849984.1"/>
    <property type="molecule type" value="Genomic_DNA"/>
</dbReference>
<organism evidence="7">
    <name type="scientific">freshwater metagenome</name>
    <dbReference type="NCBI Taxonomy" id="449393"/>
    <lineage>
        <taxon>unclassified sequences</taxon>
        <taxon>metagenomes</taxon>
        <taxon>ecological metagenomes</taxon>
    </lineage>
</organism>
<reference evidence="7" key="1">
    <citation type="submission" date="2020-05" db="EMBL/GenBank/DDBJ databases">
        <authorList>
            <person name="Chiriac C."/>
            <person name="Salcher M."/>
            <person name="Ghai R."/>
            <person name="Kavagutti S V."/>
        </authorList>
    </citation>
    <scope>NUCLEOTIDE SEQUENCE</scope>
</reference>
<dbReference type="AlphaFoldDB" id="A0A6J7LSU9"/>
<dbReference type="InterPro" id="IPR017853">
    <property type="entry name" value="GH"/>
</dbReference>
<protein>
    <submittedName>
        <fullName evidence="7">Unannotated protein</fullName>
    </submittedName>
</protein>
<dbReference type="InterPro" id="IPR013783">
    <property type="entry name" value="Ig-like_fold"/>
</dbReference>
<evidence type="ECO:0000313" key="4">
    <source>
        <dbReference type="EMBL" id="CAB4815967.1"/>
    </source>
</evidence>
<dbReference type="EMBL" id="CAFBOL010000003">
    <property type="protein sequence ID" value="CAB4971840.1"/>
    <property type="molecule type" value="Genomic_DNA"/>
</dbReference>
<dbReference type="InterPro" id="IPR006047">
    <property type="entry name" value="GH13_cat_dom"/>
</dbReference>
<dbReference type="Gene3D" id="3.20.20.80">
    <property type="entry name" value="Glycosidases"/>
    <property type="match status" value="1"/>
</dbReference>
<accession>A0A6J7LSU9</accession>
<evidence type="ECO:0000313" key="2">
    <source>
        <dbReference type="EMBL" id="CAB4363317.1"/>
    </source>
</evidence>
<dbReference type="EMBL" id="CAEZYF010000014">
    <property type="protein sequence ID" value="CAB4731422.1"/>
    <property type="molecule type" value="Genomic_DNA"/>
</dbReference>
<dbReference type="Gene3D" id="2.60.40.10">
    <property type="entry name" value="Immunoglobulins"/>
    <property type="match status" value="1"/>
</dbReference>
<dbReference type="SMART" id="SM00642">
    <property type="entry name" value="Aamy"/>
    <property type="match status" value="1"/>
</dbReference>
<gene>
    <name evidence="3" type="ORF">UFOPK2656_02143</name>
    <name evidence="4" type="ORF">UFOPK3099_01071</name>
    <name evidence="5" type="ORF">UFOPK3267_01042</name>
    <name evidence="6" type="ORF">UFOPK3651_01200</name>
    <name evidence="7" type="ORF">UFOPK3931_00187</name>
    <name evidence="2" type="ORF">UFOPK4189_01099</name>
</gene>
<proteinExistence type="predicted"/>
<dbReference type="Pfam" id="PF00128">
    <property type="entry name" value="Alpha-amylase"/>
    <property type="match status" value="1"/>
</dbReference>
<sequence length="541" mass="59695">MSGRPVKFRVDVPAPAATSVAVVVRSCRGSDHDERRVEARHAAGMWTAEVAAEAGDQYWISVDGGAPLLDPACNDVVWTAAGPRSVAREPWPVSPPGPVLSSPPVVYEVHVRGFGRTYRGCIEHLDWVARNGVNVIELMPVHPFDQRTNYWGYMPIAWGAVHRGYATEPDRAAEELAELVAAAHERGMHVWLDVVFNHTAEADASMPTYGLRGLDDAHIYRHQANGHYTNDSGCGNDIDPSNPYVRHLVLQALDRYADLGVDGFRFDLASLLTRDGGELVGMISEWAGRRGVTLVAEPWDMGSYQVGSPVWPAGWLQWNDRFRDDVRGFLRGEAGLVAAVRQRVQGSPDLFGHTGASVNFVTAHDGLTMHDLTAVTSDRHRSWDSGPEPRLQQLKNLFSLLLLSAGTPMWVMGDEFGRTQDGHDNPYDIDSPLTWVDWSTVEDWAELTEFVRALTQLRRTHPPTEFVFHGVGLSVDESHDSRSIAWCSGDLYVMVNAWWMPLTFEVQAVGDWRVVLATAPSDVGPGTTVAVAPRSVVVLAR</sequence>
<evidence type="ECO:0000313" key="5">
    <source>
        <dbReference type="EMBL" id="CAB4849984.1"/>
    </source>
</evidence>
<feature type="domain" description="Glycosyl hydrolase family 13 catalytic" evidence="1">
    <location>
        <begin position="108"/>
        <end position="458"/>
    </location>
</feature>
<evidence type="ECO:0000313" key="7">
    <source>
        <dbReference type="EMBL" id="CAB4971840.1"/>
    </source>
</evidence>
<dbReference type="PANTHER" id="PTHR43002">
    <property type="entry name" value="GLYCOGEN DEBRANCHING ENZYME"/>
    <property type="match status" value="1"/>
</dbReference>
<dbReference type="SUPFAM" id="SSF51011">
    <property type="entry name" value="Glycosyl hydrolase domain"/>
    <property type="match status" value="1"/>
</dbReference>
<dbReference type="GO" id="GO:0005975">
    <property type="term" value="P:carbohydrate metabolic process"/>
    <property type="evidence" value="ECO:0007669"/>
    <property type="project" value="InterPro"/>
</dbReference>
<evidence type="ECO:0000313" key="3">
    <source>
        <dbReference type="EMBL" id="CAB4731422.1"/>
    </source>
</evidence>